<keyword evidence="3" id="KW-0949">S-adenosyl-L-methionine</keyword>
<dbReference type="AlphaFoldDB" id="A0A9X2IM17"/>
<dbReference type="InterPro" id="IPR013216">
    <property type="entry name" value="Methyltransf_11"/>
</dbReference>
<dbReference type="InterPro" id="IPR029063">
    <property type="entry name" value="SAM-dependent_MTases_sf"/>
</dbReference>
<evidence type="ECO:0000313" key="5">
    <source>
        <dbReference type="EMBL" id="MCM3713434.1"/>
    </source>
</evidence>
<dbReference type="GO" id="GO:0032259">
    <property type="term" value="P:methylation"/>
    <property type="evidence" value="ECO:0007669"/>
    <property type="project" value="UniProtKB-KW"/>
</dbReference>
<keyword evidence="1 5" id="KW-0489">Methyltransferase</keyword>
<dbReference type="SUPFAM" id="SSF53335">
    <property type="entry name" value="S-adenosyl-L-methionine-dependent methyltransferases"/>
    <property type="match status" value="1"/>
</dbReference>
<dbReference type="CDD" id="cd02440">
    <property type="entry name" value="AdoMet_MTases"/>
    <property type="match status" value="1"/>
</dbReference>
<dbReference type="PANTHER" id="PTHR43464:SF19">
    <property type="entry name" value="UBIQUINONE BIOSYNTHESIS O-METHYLTRANSFERASE, MITOCHONDRIAL"/>
    <property type="match status" value="1"/>
</dbReference>
<evidence type="ECO:0000313" key="6">
    <source>
        <dbReference type="Proteomes" id="UP001139179"/>
    </source>
</evidence>
<sequence>MDEIKHQDYWNKSAVIYDDIIQEELHSFKKEAWQSLLKEHLADDRRSLQILDVGTGPGFFSIILSQMGHQVTGIDFSKEMIETAKKNSALAHVQPQFIHVTGDSSFNPVNTFDIILSRNVTWTLHRPEKVYSDWHKWLKKDGKLIIFDANWNLPIANEQYGEMYQKDVQEAIKHGFPQYKEEELFKEGDEISTYLPMTYAMRPEWDRAILFQLGFRHIKIRQDFDKRVYTEAEQIAYKSIPSFSITGIK</sequence>
<keyword evidence="2" id="KW-0808">Transferase</keyword>
<evidence type="ECO:0000259" key="4">
    <source>
        <dbReference type="Pfam" id="PF08241"/>
    </source>
</evidence>
<evidence type="ECO:0000256" key="2">
    <source>
        <dbReference type="ARBA" id="ARBA00022679"/>
    </source>
</evidence>
<dbReference type="PANTHER" id="PTHR43464">
    <property type="entry name" value="METHYLTRANSFERASE"/>
    <property type="match status" value="1"/>
</dbReference>
<evidence type="ECO:0000256" key="1">
    <source>
        <dbReference type="ARBA" id="ARBA00022603"/>
    </source>
</evidence>
<organism evidence="5 6">
    <name type="scientific">Halalkalibacter oceani</name>
    <dbReference type="NCBI Taxonomy" id="1653776"/>
    <lineage>
        <taxon>Bacteria</taxon>
        <taxon>Bacillati</taxon>
        <taxon>Bacillota</taxon>
        <taxon>Bacilli</taxon>
        <taxon>Bacillales</taxon>
        <taxon>Bacillaceae</taxon>
        <taxon>Halalkalibacter</taxon>
    </lineage>
</organism>
<dbReference type="Proteomes" id="UP001139179">
    <property type="component" value="Unassembled WGS sequence"/>
</dbReference>
<reference evidence="5" key="1">
    <citation type="submission" date="2022-05" db="EMBL/GenBank/DDBJ databases">
        <title>Comparative Genomics of Spacecraft Associated Microbes.</title>
        <authorList>
            <person name="Tran M.T."/>
            <person name="Wright A."/>
            <person name="Seuylemezian A."/>
            <person name="Eisen J."/>
            <person name="Coil D."/>
        </authorList>
    </citation>
    <scope>NUCLEOTIDE SEQUENCE</scope>
    <source>
        <strain evidence="5">214.1.1</strain>
    </source>
</reference>
<proteinExistence type="predicted"/>
<evidence type="ECO:0000256" key="3">
    <source>
        <dbReference type="ARBA" id="ARBA00022691"/>
    </source>
</evidence>
<dbReference type="GO" id="GO:0008757">
    <property type="term" value="F:S-adenosylmethionine-dependent methyltransferase activity"/>
    <property type="evidence" value="ECO:0007669"/>
    <property type="project" value="InterPro"/>
</dbReference>
<name>A0A9X2IM17_9BACI</name>
<keyword evidence="6" id="KW-1185">Reference proteome</keyword>
<dbReference type="RefSeq" id="WP_251222256.1">
    <property type="nucleotide sequence ID" value="NZ_JAMBOL010000003.1"/>
</dbReference>
<dbReference type="Pfam" id="PF08241">
    <property type="entry name" value="Methyltransf_11"/>
    <property type="match status" value="1"/>
</dbReference>
<feature type="domain" description="Methyltransferase type 11" evidence="4">
    <location>
        <begin position="51"/>
        <end position="146"/>
    </location>
</feature>
<dbReference type="EMBL" id="JAMBOL010000003">
    <property type="protein sequence ID" value="MCM3713434.1"/>
    <property type="molecule type" value="Genomic_DNA"/>
</dbReference>
<comment type="caution">
    <text evidence="5">The sequence shown here is derived from an EMBL/GenBank/DDBJ whole genome shotgun (WGS) entry which is preliminary data.</text>
</comment>
<accession>A0A9X2IM17</accession>
<dbReference type="Gene3D" id="3.40.50.150">
    <property type="entry name" value="Vaccinia Virus protein VP39"/>
    <property type="match status" value="1"/>
</dbReference>
<gene>
    <name evidence="5" type="ORF">M3202_05010</name>
</gene>
<protein>
    <submittedName>
        <fullName evidence="5">Class I SAM-dependent methyltransferase</fullName>
    </submittedName>
</protein>